<evidence type="ECO:0000313" key="6">
    <source>
        <dbReference type="Proteomes" id="UP000673691"/>
    </source>
</evidence>
<dbReference type="PANTHER" id="PTHR10627">
    <property type="entry name" value="SCP160"/>
    <property type="match status" value="1"/>
</dbReference>
<dbReference type="PROSITE" id="PS50084">
    <property type="entry name" value="KH_TYPE_1"/>
    <property type="match status" value="4"/>
</dbReference>
<dbReference type="EMBL" id="JAEFCI010002067">
    <property type="protein sequence ID" value="KAG5462489.1"/>
    <property type="molecule type" value="Genomic_DNA"/>
</dbReference>
<feature type="domain" description="K Homology" evidence="4">
    <location>
        <begin position="242"/>
        <end position="320"/>
    </location>
</feature>
<dbReference type="SUPFAM" id="SSF54791">
    <property type="entry name" value="Eukaryotic type KH-domain (KH-domain type I)"/>
    <property type="match status" value="4"/>
</dbReference>
<organism evidence="5 6">
    <name type="scientific">Olpidium bornovanus</name>
    <dbReference type="NCBI Taxonomy" id="278681"/>
    <lineage>
        <taxon>Eukaryota</taxon>
        <taxon>Fungi</taxon>
        <taxon>Fungi incertae sedis</taxon>
        <taxon>Olpidiomycota</taxon>
        <taxon>Olpidiomycotina</taxon>
        <taxon>Olpidiomycetes</taxon>
        <taxon>Olpidiales</taxon>
        <taxon>Olpidiaceae</taxon>
        <taxon>Olpidium</taxon>
    </lineage>
</organism>
<feature type="region of interest" description="Disordered" evidence="3">
    <location>
        <begin position="357"/>
        <end position="389"/>
    </location>
</feature>
<feature type="domain" description="K Homology" evidence="4">
    <location>
        <begin position="81"/>
        <end position="154"/>
    </location>
</feature>
<feature type="compositionally biased region" description="Acidic residues" evidence="3">
    <location>
        <begin position="377"/>
        <end position="389"/>
    </location>
</feature>
<sequence>RYVLRLQEKYGVFVRFPKASNREAGDTAERDENEDADTVIVKGGKKGVQAAKQELLELMEYEVNSNSLFAATSANFSSPKSFNVEEFTIPARHLPHVVGRSGAKVTEIKDEFDVRVDLGRPEDGAGEDAPVSVRIEGSKSGITRAKSAILAITKEQESTVEKHIHVDPKYHRYLIGSAGSRIRDIVSQCVAAVDASPDPSVNASVHFPRGGADPDKVTIKGDAAVVDKVIEEINRLAAEQANKVTISVSLPVADVPAILGAGGSTLRKIQNDHNVEIFIPKARGNRRRGAVDPDATVAVTVTGFSDNCERAKETLLSKCRVTRSVSVPVKHHRALVGAGGRLLRRLRSELNVTVDYPKRSASSQSPTVPDSGKRIDDEEDAVEPVEKEEEGEVTWFLRGESTSVDKACDIVAKSIEDLVRFHPAIPGSGGFPPRPLFGGK</sequence>
<feature type="domain" description="K Homology" evidence="4">
    <location>
        <begin position="158"/>
        <end position="238"/>
    </location>
</feature>
<evidence type="ECO:0000256" key="2">
    <source>
        <dbReference type="PROSITE-ProRule" id="PRU00117"/>
    </source>
</evidence>
<reference evidence="5 6" key="1">
    <citation type="journal article" name="Sci. Rep.">
        <title>Genome-scale phylogenetic analyses confirm Olpidium as the closest living zoosporic fungus to the non-flagellated, terrestrial fungi.</title>
        <authorList>
            <person name="Chang Y."/>
            <person name="Rochon D."/>
            <person name="Sekimoto S."/>
            <person name="Wang Y."/>
            <person name="Chovatia M."/>
            <person name="Sandor L."/>
            <person name="Salamov A."/>
            <person name="Grigoriev I.V."/>
            <person name="Stajich J.E."/>
            <person name="Spatafora J.W."/>
        </authorList>
    </citation>
    <scope>NUCLEOTIDE SEQUENCE [LARGE SCALE GENOMIC DNA]</scope>
    <source>
        <strain evidence="5">S191</strain>
    </source>
</reference>
<dbReference type="GO" id="GO:0003729">
    <property type="term" value="F:mRNA binding"/>
    <property type="evidence" value="ECO:0007669"/>
    <property type="project" value="TreeGrafter"/>
</dbReference>
<dbReference type="Proteomes" id="UP000673691">
    <property type="component" value="Unassembled WGS sequence"/>
</dbReference>
<proteinExistence type="predicted"/>
<keyword evidence="2" id="KW-0694">RNA-binding</keyword>
<keyword evidence="1" id="KW-0677">Repeat</keyword>
<dbReference type="OrthoDB" id="10027144at2759"/>
<dbReference type="PANTHER" id="PTHR10627:SF31">
    <property type="entry name" value="DODECA-SATELLITE-BINDING PROTEIN 1, ISOFORM A"/>
    <property type="match status" value="1"/>
</dbReference>
<feature type="non-terminal residue" evidence="5">
    <location>
        <position position="440"/>
    </location>
</feature>
<dbReference type="SMART" id="SM00322">
    <property type="entry name" value="KH"/>
    <property type="match status" value="4"/>
</dbReference>
<dbReference type="InterPro" id="IPR004088">
    <property type="entry name" value="KH_dom_type_1"/>
</dbReference>
<evidence type="ECO:0000259" key="4">
    <source>
        <dbReference type="SMART" id="SM00322"/>
    </source>
</evidence>
<name>A0A8H8DL29_9FUNG</name>
<accession>A0A8H8DL29</accession>
<dbReference type="Pfam" id="PF00013">
    <property type="entry name" value="KH_1"/>
    <property type="match status" value="4"/>
</dbReference>
<dbReference type="InterPro" id="IPR036612">
    <property type="entry name" value="KH_dom_type_1_sf"/>
</dbReference>
<dbReference type="Gene3D" id="3.30.1370.10">
    <property type="entry name" value="K Homology domain, type 1"/>
    <property type="match status" value="5"/>
</dbReference>
<feature type="non-terminal residue" evidence="5">
    <location>
        <position position="1"/>
    </location>
</feature>
<dbReference type="AlphaFoldDB" id="A0A8H8DL29"/>
<evidence type="ECO:0000256" key="3">
    <source>
        <dbReference type="SAM" id="MobiDB-lite"/>
    </source>
</evidence>
<feature type="domain" description="K Homology" evidence="4">
    <location>
        <begin position="321"/>
        <end position="416"/>
    </location>
</feature>
<evidence type="ECO:0000256" key="1">
    <source>
        <dbReference type="ARBA" id="ARBA00022737"/>
    </source>
</evidence>
<keyword evidence="6" id="KW-1185">Reference proteome</keyword>
<comment type="caution">
    <text evidence="5">The sequence shown here is derived from an EMBL/GenBank/DDBJ whole genome shotgun (WGS) entry which is preliminary data.</text>
</comment>
<gene>
    <name evidence="5" type="ORF">BJ554DRAFT_4920</name>
</gene>
<evidence type="ECO:0000313" key="5">
    <source>
        <dbReference type="EMBL" id="KAG5462489.1"/>
    </source>
</evidence>
<dbReference type="InterPro" id="IPR004087">
    <property type="entry name" value="KH_dom"/>
</dbReference>
<dbReference type="GO" id="GO:0005737">
    <property type="term" value="C:cytoplasm"/>
    <property type="evidence" value="ECO:0007669"/>
    <property type="project" value="TreeGrafter"/>
</dbReference>
<protein>
    <recommendedName>
        <fullName evidence="4">K Homology domain-containing protein</fullName>
    </recommendedName>
</protein>